<comment type="caution">
    <text evidence="1">The sequence shown here is derived from an EMBL/GenBank/DDBJ whole genome shotgun (WGS) entry which is preliminary data.</text>
</comment>
<accession>A0A5J4SBQ6</accession>
<sequence>PSTLKFKNELDEYYTAGQVDALLDENADKKQLIDSYSKFEDDALLLLKADKTDLNNYVDQTSAQTVSGQKQFGIVSVSGFSKQSKNDESLLLAEGGDILVGSLVTQPQLQEVRDIATGKSKAYVFSTQDELNDWIVVQDSVTNLAIGDNLYNVIKEVIDYWWDGTDLKYQKLNCLI</sequence>
<name>A0A5J4SBQ6_9EUKA</name>
<proteinExistence type="predicted"/>
<dbReference type="EMBL" id="SNRW01040509">
    <property type="protein sequence ID" value="KAA6343447.1"/>
    <property type="molecule type" value="Genomic_DNA"/>
</dbReference>
<evidence type="ECO:0000313" key="1">
    <source>
        <dbReference type="EMBL" id="KAA6343447.1"/>
    </source>
</evidence>
<feature type="non-terminal residue" evidence="1">
    <location>
        <position position="1"/>
    </location>
</feature>
<organism evidence="1 2">
    <name type="scientific">Streblomastix strix</name>
    <dbReference type="NCBI Taxonomy" id="222440"/>
    <lineage>
        <taxon>Eukaryota</taxon>
        <taxon>Metamonada</taxon>
        <taxon>Preaxostyla</taxon>
        <taxon>Oxymonadida</taxon>
        <taxon>Streblomastigidae</taxon>
        <taxon>Streblomastix</taxon>
    </lineage>
</organism>
<protein>
    <submittedName>
        <fullName evidence="1">Uncharacterized protein</fullName>
    </submittedName>
</protein>
<reference evidence="1 2" key="1">
    <citation type="submission" date="2019-03" db="EMBL/GenBank/DDBJ databases">
        <title>Single cell metagenomics reveals metabolic interactions within the superorganism composed of flagellate Streblomastix strix and complex community of Bacteroidetes bacteria on its surface.</title>
        <authorList>
            <person name="Treitli S.C."/>
            <person name="Kolisko M."/>
            <person name="Husnik F."/>
            <person name="Keeling P."/>
            <person name="Hampl V."/>
        </authorList>
    </citation>
    <scope>NUCLEOTIDE SEQUENCE [LARGE SCALE GENOMIC DNA]</scope>
    <source>
        <strain evidence="1">ST1C</strain>
    </source>
</reference>
<evidence type="ECO:0000313" key="2">
    <source>
        <dbReference type="Proteomes" id="UP000324800"/>
    </source>
</evidence>
<dbReference type="Proteomes" id="UP000324800">
    <property type="component" value="Unassembled WGS sequence"/>
</dbReference>
<gene>
    <name evidence="1" type="ORF">EZS28_052310</name>
</gene>
<dbReference type="AlphaFoldDB" id="A0A5J4SBQ6"/>